<evidence type="ECO:0000259" key="1">
    <source>
        <dbReference type="SMART" id="SM00986"/>
    </source>
</evidence>
<dbReference type="InterPro" id="IPR026353">
    <property type="entry name" value="Hypoxan-DNA_Glyclase"/>
</dbReference>
<organism evidence="3 5">
    <name type="scientific">Porphyromonas gulae</name>
    <dbReference type="NCBI Taxonomy" id="111105"/>
    <lineage>
        <taxon>Bacteria</taxon>
        <taxon>Pseudomonadati</taxon>
        <taxon>Bacteroidota</taxon>
        <taxon>Bacteroidia</taxon>
        <taxon>Bacteroidales</taxon>
        <taxon>Porphyromonadaceae</taxon>
        <taxon>Porphyromonas</taxon>
    </lineage>
</organism>
<dbReference type="SMART" id="SM00986">
    <property type="entry name" value="UDG"/>
    <property type="match status" value="1"/>
</dbReference>
<evidence type="ECO:0000313" key="3">
    <source>
        <dbReference type="EMBL" id="KGN87149.1"/>
    </source>
</evidence>
<name>A0A0A2F9H3_9PORP</name>
<evidence type="ECO:0000313" key="4">
    <source>
        <dbReference type="Proteomes" id="UP000030130"/>
    </source>
</evidence>
<dbReference type="NCBIfam" id="TIGR04274">
    <property type="entry name" value="hypoxanDNAglyco"/>
    <property type="match status" value="1"/>
</dbReference>
<dbReference type="CDD" id="cd10032">
    <property type="entry name" value="UDG-F6_HDG"/>
    <property type="match status" value="1"/>
</dbReference>
<evidence type="ECO:0000313" key="2">
    <source>
        <dbReference type="EMBL" id="KGN86615.1"/>
    </source>
</evidence>
<dbReference type="Proteomes" id="UP000030146">
    <property type="component" value="Unassembled WGS sequence"/>
</dbReference>
<protein>
    <submittedName>
        <fullName evidence="3">DNA glycosylase</fullName>
    </submittedName>
</protein>
<dbReference type="STRING" id="111105.HR09_04640"/>
<dbReference type="EMBL" id="JRAK01000091">
    <property type="protein sequence ID" value="KGN87149.1"/>
    <property type="molecule type" value="Genomic_DNA"/>
</dbReference>
<feature type="domain" description="Uracil-DNA glycosylase-like" evidence="1">
    <location>
        <begin position="10"/>
        <end position="153"/>
    </location>
</feature>
<sequence length="163" mass="18404">MDCGQKYSFPPIEDGHLEILILGSLPGDESIRRRQYYAHPRNRFWPLMAKLLGKSLPDDYAGRTEMLLSAHIGLWDVAHSAIRKGSADIQICDEVPNDIGSLIERNPHLHTIAFNGQKAEKMFGKHFPETLSIRRLLMPSTSPANAVKTLDLLVKDWGRIFSL</sequence>
<dbReference type="InterPro" id="IPR005122">
    <property type="entry name" value="Uracil-DNA_glycosylase-like"/>
</dbReference>
<dbReference type="eggNOG" id="COG3663">
    <property type="taxonomic scope" value="Bacteria"/>
</dbReference>
<dbReference type="Gene3D" id="3.40.470.10">
    <property type="entry name" value="Uracil-DNA glycosylase-like domain"/>
    <property type="match status" value="1"/>
</dbReference>
<gene>
    <name evidence="2" type="ORF">HR08_03480</name>
    <name evidence="3" type="ORF">HR15_07165</name>
</gene>
<reference evidence="3 5" key="2">
    <citation type="submission" date="2014-08" db="EMBL/GenBank/DDBJ databases">
        <title>Porphyromonas gulae strain:COT-052_OH3439 Genome sequencing.</title>
        <authorList>
            <person name="Wallis C."/>
            <person name="Deusch O."/>
            <person name="O'Flynn C."/>
            <person name="Davis I."/>
            <person name="Jospin G."/>
            <person name="Darling A.E."/>
            <person name="Coil D.A."/>
            <person name="Alexiev A."/>
            <person name="Horsfall A."/>
            <person name="Kirkwood N."/>
            <person name="Harris S."/>
            <person name="Eisen J.A."/>
        </authorList>
    </citation>
    <scope>NUCLEOTIDE SEQUENCE [LARGE SCALE GENOMIC DNA]</scope>
    <source>
        <strain evidence="5">COT-052 OH3439</strain>
        <strain evidence="3">COT-052_OH3439</strain>
    </source>
</reference>
<dbReference type="SUPFAM" id="SSF52141">
    <property type="entry name" value="Uracil-DNA glycosylase-like"/>
    <property type="match status" value="1"/>
</dbReference>
<dbReference type="SMART" id="SM00987">
    <property type="entry name" value="UreE_C"/>
    <property type="match status" value="1"/>
</dbReference>
<dbReference type="RefSeq" id="WP_039420524.1">
    <property type="nucleotide sequence ID" value="NZ_CALUCC010000254.1"/>
</dbReference>
<comment type="caution">
    <text evidence="3">The sequence shown here is derived from an EMBL/GenBank/DDBJ whole genome shotgun (WGS) entry which is preliminary data.</text>
</comment>
<dbReference type="Pfam" id="PF03167">
    <property type="entry name" value="UDG"/>
    <property type="match status" value="1"/>
</dbReference>
<proteinExistence type="predicted"/>
<dbReference type="InterPro" id="IPR036895">
    <property type="entry name" value="Uracil-DNA_glycosylase-like_sf"/>
</dbReference>
<dbReference type="EMBL" id="JRAI01000032">
    <property type="protein sequence ID" value="KGN86615.1"/>
    <property type="molecule type" value="Genomic_DNA"/>
</dbReference>
<keyword evidence="5" id="KW-1185">Reference proteome</keyword>
<dbReference type="AlphaFoldDB" id="A0A0A2F9H3"/>
<evidence type="ECO:0000313" key="5">
    <source>
        <dbReference type="Proteomes" id="UP000030146"/>
    </source>
</evidence>
<dbReference type="Proteomes" id="UP000030130">
    <property type="component" value="Unassembled WGS sequence"/>
</dbReference>
<accession>A0A0A2F9H3</accession>
<reference evidence="2 4" key="1">
    <citation type="submission" date="2014-08" db="EMBL/GenBank/DDBJ databases">
        <title>Porphyromonas gulae strain:COT-052_OH1451 Genome sequencing.</title>
        <authorList>
            <person name="Wallis C."/>
            <person name="Deusch O."/>
            <person name="O'Flynn C."/>
            <person name="Davis I."/>
            <person name="Jospin G."/>
            <person name="Darling A.E."/>
            <person name="Coil D.A."/>
            <person name="Alexiev A."/>
            <person name="Horsfall A."/>
            <person name="Kirkwood N."/>
            <person name="Harris S."/>
            <person name="Eisen J.A."/>
        </authorList>
    </citation>
    <scope>NUCLEOTIDE SEQUENCE [LARGE SCALE GENOMIC DNA]</scope>
    <source>
        <strain evidence="4">COT-052 OH1451</strain>
        <strain evidence="2">COT-052_OH1451</strain>
    </source>
</reference>
<dbReference type="OrthoDB" id="9799921at2"/>